<feature type="compositionally biased region" description="Basic residues" evidence="1">
    <location>
        <begin position="320"/>
        <end position="329"/>
    </location>
</feature>
<dbReference type="InterPro" id="IPR055342">
    <property type="entry name" value="MreC_beta-barrel_core"/>
</dbReference>
<evidence type="ECO:0000259" key="2">
    <source>
        <dbReference type="Pfam" id="PF04085"/>
    </source>
</evidence>
<reference evidence="3 4" key="1">
    <citation type="journal article" date="2011" name="Stand. Genomic Sci.">
        <title>Complete genome sequence of Nitratifractor salsuginis type strain (E9I37-1).</title>
        <authorList>
            <person name="Anderson I."/>
            <person name="Sikorski J."/>
            <person name="Zeytun A."/>
            <person name="Nolan M."/>
            <person name="Lapidus A."/>
            <person name="Lucas S."/>
            <person name="Hammon N."/>
            <person name="Deshpande S."/>
            <person name="Cheng J.F."/>
            <person name="Tapia R."/>
            <person name="Han C."/>
            <person name="Goodwin L."/>
            <person name="Pitluck S."/>
            <person name="Liolios K."/>
            <person name="Pagani I."/>
            <person name="Ivanova N."/>
            <person name="Huntemann M."/>
            <person name="Mavromatis K."/>
            <person name="Ovchinikova G."/>
            <person name="Pati A."/>
            <person name="Chen A."/>
            <person name="Palaniappan K."/>
            <person name="Land M."/>
            <person name="Hauser L."/>
            <person name="Brambilla E.M."/>
            <person name="Ngatchou-Djao O.D."/>
            <person name="Rohde M."/>
            <person name="Tindall B.J."/>
            <person name="Goker M."/>
            <person name="Detter J.C."/>
            <person name="Woyke T."/>
            <person name="Bristow J."/>
            <person name="Eisen J.A."/>
            <person name="Markowitz V."/>
            <person name="Hugenholtz P."/>
            <person name="Klenk H.P."/>
            <person name="Kyrpides N.C."/>
        </authorList>
    </citation>
    <scope>NUCLEOTIDE SEQUENCE [LARGE SCALE GENOMIC DNA]</scope>
    <source>
        <strain evidence="4">DSM 16511 / JCM 12458 / E9I37-1</strain>
    </source>
</reference>
<dbReference type="STRING" id="749222.Nitsa_1221"/>
<dbReference type="NCBIfam" id="NF010507">
    <property type="entry name" value="PRK13922.10-6"/>
    <property type="match status" value="1"/>
</dbReference>
<dbReference type="EMBL" id="CP002452">
    <property type="protein sequence ID" value="ADV46474.1"/>
    <property type="molecule type" value="Genomic_DNA"/>
</dbReference>
<dbReference type="AlphaFoldDB" id="E6WYG2"/>
<feature type="compositionally biased region" description="Polar residues" evidence="1">
    <location>
        <begin position="339"/>
        <end position="358"/>
    </location>
</feature>
<evidence type="ECO:0000313" key="4">
    <source>
        <dbReference type="Proteomes" id="UP000008633"/>
    </source>
</evidence>
<accession>E6WYG2</accession>
<dbReference type="Proteomes" id="UP000008633">
    <property type="component" value="Chromosome"/>
</dbReference>
<dbReference type="RefSeq" id="WP_013554165.1">
    <property type="nucleotide sequence ID" value="NC_014935.1"/>
</dbReference>
<dbReference type="InterPro" id="IPR042175">
    <property type="entry name" value="Cell/Rod_MreC_2"/>
</dbReference>
<dbReference type="eggNOG" id="COG1792">
    <property type="taxonomic scope" value="Bacteria"/>
</dbReference>
<evidence type="ECO:0000313" key="3">
    <source>
        <dbReference type="EMBL" id="ADV46474.1"/>
    </source>
</evidence>
<dbReference type="KEGG" id="nsa:Nitsa_1221"/>
<protein>
    <submittedName>
        <fullName evidence="3">Rod shape-determining protein MreC</fullName>
    </submittedName>
</protein>
<feature type="domain" description="Rod shape-determining protein MreC beta-barrel core" evidence="2">
    <location>
        <begin position="160"/>
        <end position="246"/>
    </location>
</feature>
<evidence type="ECO:0000256" key="1">
    <source>
        <dbReference type="SAM" id="MobiDB-lite"/>
    </source>
</evidence>
<keyword evidence="4" id="KW-1185">Reference proteome</keyword>
<sequence length="382" mass="43582">MKSRLLLLLLLATILFVLLGQNRQGIRSSLIGFINPIKTGYKNILRNLSDKSHSYLMQKEQIEKLTRENRVLRKYLLDQTHYLRQIASIYNKLPSLQKLPYRNITLVDTVSYVKLNKFDEILLSLPKKTPLEEGKVYGLIQDEVVAGTAQLKKGILYGYLITNPKSRFSVYTGPKRYPGIAMGTGDKLIAVKYIPKWAKIRPGDRVETSGLDGIFFAYVPVGEVVRVAIEGSYKTAYVRPYADTMHPRLFFLITDAKPYLASSYDQNRSFPGQEYPYAHQAPRQADHNISSIPEAVQTKELEINPAEFEIPQEPEPKPVRINKPKKHPKSSTLPKAKTLPTQQQTLPKENMGPLQQQPIPEKKAPRKRHHPSPFDILNETRP</sequence>
<dbReference type="GO" id="GO:0005886">
    <property type="term" value="C:plasma membrane"/>
    <property type="evidence" value="ECO:0007669"/>
    <property type="project" value="TreeGrafter"/>
</dbReference>
<reference evidence="4" key="2">
    <citation type="submission" date="2011-01" db="EMBL/GenBank/DDBJ databases">
        <title>The complete genome of Nitratifractor salsuginis DSM 16511.</title>
        <authorList>
            <consortium name="US DOE Joint Genome Institute (JGI-PGF)"/>
            <person name="Lucas S."/>
            <person name="Copeland A."/>
            <person name="Lapidus A."/>
            <person name="Bruce D."/>
            <person name="Goodwin L."/>
            <person name="Pitluck S."/>
            <person name="Kyrpides N."/>
            <person name="Mavromatis K."/>
            <person name="Ivanova N."/>
            <person name="Mikhailova N."/>
            <person name="Zeytun A."/>
            <person name="Detter J.C."/>
            <person name="Tapia R."/>
            <person name="Han C."/>
            <person name="Land M."/>
            <person name="Hauser L."/>
            <person name="Markowitz V."/>
            <person name="Cheng J.-F."/>
            <person name="Hugenholtz P."/>
            <person name="Woyke T."/>
            <person name="Wu D."/>
            <person name="Tindall B."/>
            <person name="Schuetze A."/>
            <person name="Brambilla E."/>
            <person name="Klenk H.-P."/>
            <person name="Eisen J.A."/>
        </authorList>
    </citation>
    <scope>NUCLEOTIDE SEQUENCE [LARGE SCALE GENOMIC DNA]</scope>
    <source>
        <strain evidence="4">DSM 16511 / JCM 12458 / E9I37-1</strain>
    </source>
</reference>
<dbReference type="InterPro" id="IPR007221">
    <property type="entry name" value="MreC"/>
</dbReference>
<feature type="region of interest" description="Disordered" evidence="1">
    <location>
        <begin position="307"/>
        <end position="382"/>
    </location>
</feature>
<dbReference type="HOGENOM" id="CLU_061154_0_0_7"/>
<dbReference type="OrthoDB" id="5372414at2"/>
<dbReference type="Gene3D" id="2.40.10.350">
    <property type="entry name" value="Rod shape-determining protein MreC, domain 2"/>
    <property type="match status" value="1"/>
</dbReference>
<name>E6WYG2_NITSE</name>
<gene>
    <name evidence="3" type="ordered locus">Nitsa_1221</name>
</gene>
<dbReference type="GO" id="GO:0008360">
    <property type="term" value="P:regulation of cell shape"/>
    <property type="evidence" value="ECO:0007669"/>
    <property type="project" value="InterPro"/>
</dbReference>
<dbReference type="PANTHER" id="PTHR34138">
    <property type="entry name" value="CELL SHAPE-DETERMINING PROTEIN MREC"/>
    <property type="match status" value="1"/>
</dbReference>
<dbReference type="Pfam" id="PF04085">
    <property type="entry name" value="MreC"/>
    <property type="match status" value="1"/>
</dbReference>
<organism evidence="3 4">
    <name type="scientific">Nitratifractor salsuginis (strain DSM 16511 / JCM 12458 / E9I37-1)</name>
    <dbReference type="NCBI Taxonomy" id="749222"/>
    <lineage>
        <taxon>Bacteria</taxon>
        <taxon>Pseudomonadati</taxon>
        <taxon>Campylobacterota</taxon>
        <taxon>Epsilonproteobacteria</taxon>
        <taxon>Campylobacterales</taxon>
        <taxon>Sulfurovaceae</taxon>
        <taxon>Nitratifractor</taxon>
    </lineage>
</organism>
<dbReference type="PANTHER" id="PTHR34138:SF1">
    <property type="entry name" value="CELL SHAPE-DETERMINING PROTEIN MREC"/>
    <property type="match status" value="1"/>
</dbReference>
<proteinExistence type="predicted"/>